<evidence type="ECO:0000313" key="2">
    <source>
        <dbReference type="Proteomes" id="UP000887116"/>
    </source>
</evidence>
<evidence type="ECO:0000313" key="1">
    <source>
        <dbReference type="EMBL" id="GFQ88845.1"/>
    </source>
</evidence>
<comment type="caution">
    <text evidence="1">The sequence shown here is derived from an EMBL/GenBank/DDBJ whole genome shotgun (WGS) entry which is preliminary data.</text>
</comment>
<organism evidence="1 2">
    <name type="scientific">Trichonephila clavata</name>
    <name type="common">Joro spider</name>
    <name type="synonym">Nephila clavata</name>
    <dbReference type="NCBI Taxonomy" id="2740835"/>
    <lineage>
        <taxon>Eukaryota</taxon>
        <taxon>Metazoa</taxon>
        <taxon>Ecdysozoa</taxon>
        <taxon>Arthropoda</taxon>
        <taxon>Chelicerata</taxon>
        <taxon>Arachnida</taxon>
        <taxon>Araneae</taxon>
        <taxon>Araneomorphae</taxon>
        <taxon>Entelegynae</taxon>
        <taxon>Araneoidea</taxon>
        <taxon>Nephilidae</taxon>
        <taxon>Trichonephila</taxon>
    </lineage>
</organism>
<reference evidence="1" key="1">
    <citation type="submission" date="2020-07" db="EMBL/GenBank/DDBJ databases">
        <title>Multicomponent nature underlies the extraordinary mechanical properties of spider dragline silk.</title>
        <authorList>
            <person name="Kono N."/>
            <person name="Nakamura H."/>
            <person name="Mori M."/>
            <person name="Yoshida Y."/>
            <person name="Ohtoshi R."/>
            <person name="Malay A.D."/>
            <person name="Moran D.A.P."/>
            <person name="Tomita M."/>
            <person name="Numata K."/>
            <person name="Arakawa K."/>
        </authorList>
    </citation>
    <scope>NUCLEOTIDE SEQUENCE</scope>
</reference>
<dbReference type="AlphaFoldDB" id="A0A8X6J2N3"/>
<dbReference type="EMBL" id="BMAO01003578">
    <property type="protein sequence ID" value="GFQ88845.1"/>
    <property type="molecule type" value="Genomic_DNA"/>
</dbReference>
<name>A0A8X6J2N3_TRICU</name>
<protein>
    <submittedName>
        <fullName evidence="1">Uncharacterized protein</fullName>
    </submittedName>
</protein>
<gene>
    <name evidence="1" type="ORF">TNCT_79211</name>
</gene>
<keyword evidence="2" id="KW-1185">Reference proteome</keyword>
<accession>A0A8X6J2N3</accession>
<proteinExistence type="predicted"/>
<dbReference type="Proteomes" id="UP000887116">
    <property type="component" value="Unassembled WGS sequence"/>
</dbReference>
<sequence>MLFPFSDWLNYMKEVPDLWMVSASDLGFLIRGPLGQLADFTRLSPEGRQFHSQASISPQGNSVVVDSIWDSRSSSSDGR</sequence>